<keyword evidence="10" id="KW-0809">Transit peptide</keyword>
<dbReference type="PANTHER" id="PTHR23076:SF97">
    <property type="entry name" value="ATP-DEPENDENT ZINC METALLOPROTEASE YME1L1"/>
    <property type="match status" value="1"/>
</dbReference>
<accession>A0A1W1EI51</accession>
<evidence type="ECO:0000256" key="1">
    <source>
        <dbReference type="ARBA" id="ARBA00001947"/>
    </source>
</evidence>
<sequence>MNKIFIKLSSNLRVIISLSALLILLLLYSALRDRAKLININELNNLANSKQIESVLIDDDYFYFITKKDREYKIIKGAVNKSFIYKHYKVEKRYDRRVIYYSFLILSLFAILFAFLYLNFRKKETLQPEEYQKTKEEEIVKEDIIAITSDITFDDVAGIKDAKDELEEIIDFLKNPQKYRALNLKLPKGVLLVGSPGVGKTYIAKAVAGEAEVPFYYQSGASFVQIYVGMGALRVKELFNKAKQNAPSIIFIDEIDSVGKKRGEFRNDEREATLNELLTQMDGFEDSSGVIIIGATNNISSMDDALLRSGRFDRRVYISLPDMSERIEVLTHYLADKSNSVDIEALARITVGFSNASLSTLINEAGLYAIRDGREIIEDEDLEAVREKVINGKRKILSLTYEERELQALYQSAKAIVATWYDVEFDKIGIVTTKLLSQDIEIISKNQILDRAKIYLAGNIAVEKIYKDKFTNAKDDIKIAKSLIEDVVDKYSMVDEFYPNDAEKDKIYQELIVEITTLIDKLDIPLDRIKLYLLQYENITQEKIKEIMREIF</sequence>
<dbReference type="GO" id="GO:0016887">
    <property type="term" value="F:ATP hydrolysis activity"/>
    <property type="evidence" value="ECO:0007669"/>
    <property type="project" value="InterPro"/>
</dbReference>
<dbReference type="InterPro" id="IPR037219">
    <property type="entry name" value="Peptidase_M41-like"/>
</dbReference>
<keyword evidence="4 14" id="KW-0812">Transmembrane</keyword>
<evidence type="ECO:0000256" key="13">
    <source>
        <dbReference type="ARBA" id="ARBA00023136"/>
    </source>
</evidence>
<dbReference type="InterPro" id="IPR003960">
    <property type="entry name" value="ATPase_AAA_CS"/>
</dbReference>
<comment type="subcellular location">
    <subcellularLocation>
        <location evidence="2">Membrane</location>
        <topology evidence="2">Multi-pass membrane protein</topology>
    </subcellularLocation>
</comment>
<evidence type="ECO:0000256" key="8">
    <source>
        <dbReference type="ARBA" id="ARBA00022833"/>
    </source>
</evidence>
<feature type="transmembrane region" description="Helical" evidence="14">
    <location>
        <begin position="98"/>
        <end position="118"/>
    </location>
</feature>
<dbReference type="GO" id="GO:0005524">
    <property type="term" value="F:ATP binding"/>
    <property type="evidence" value="ECO:0007669"/>
    <property type="project" value="UniProtKB-KW"/>
</dbReference>
<dbReference type="Gene3D" id="3.40.50.300">
    <property type="entry name" value="P-loop containing nucleotide triphosphate hydrolases"/>
    <property type="match status" value="1"/>
</dbReference>
<evidence type="ECO:0000256" key="7">
    <source>
        <dbReference type="ARBA" id="ARBA00022801"/>
    </source>
</evidence>
<dbReference type="FunFam" id="3.40.50.300:FF:000277">
    <property type="entry name" value="ATP-dependent zinc metalloprotease FtsH"/>
    <property type="match status" value="1"/>
</dbReference>
<organism evidence="16">
    <name type="scientific">hydrothermal vent metagenome</name>
    <dbReference type="NCBI Taxonomy" id="652676"/>
    <lineage>
        <taxon>unclassified sequences</taxon>
        <taxon>metagenomes</taxon>
        <taxon>ecological metagenomes</taxon>
    </lineage>
</organism>
<dbReference type="EC" id="3.4.24.-" evidence="16"/>
<keyword evidence="16" id="KW-0132">Cell division</keyword>
<reference evidence="16" key="1">
    <citation type="submission" date="2016-10" db="EMBL/GenBank/DDBJ databases">
        <authorList>
            <person name="de Groot N.N."/>
        </authorList>
    </citation>
    <scope>NUCLEOTIDE SEQUENCE</scope>
</reference>
<dbReference type="SMART" id="SM00382">
    <property type="entry name" value="AAA"/>
    <property type="match status" value="1"/>
</dbReference>
<evidence type="ECO:0000256" key="10">
    <source>
        <dbReference type="ARBA" id="ARBA00022946"/>
    </source>
</evidence>
<evidence type="ECO:0000259" key="15">
    <source>
        <dbReference type="SMART" id="SM00382"/>
    </source>
</evidence>
<dbReference type="InterPro" id="IPR041569">
    <property type="entry name" value="AAA_lid_3"/>
</dbReference>
<protein>
    <submittedName>
        <fullName evidence="16">Cell division protein FtsH</fullName>
        <ecNumber evidence="16">3.4.24.-</ecNumber>
    </submittedName>
</protein>
<dbReference type="InterPro" id="IPR027417">
    <property type="entry name" value="P-loop_NTPase"/>
</dbReference>
<evidence type="ECO:0000256" key="2">
    <source>
        <dbReference type="ARBA" id="ARBA00004141"/>
    </source>
</evidence>
<dbReference type="PROSITE" id="PS00674">
    <property type="entry name" value="AAA"/>
    <property type="match status" value="1"/>
</dbReference>
<comment type="cofactor">
    <cofactor evidence="1">
        <name>Zn(2+)</name>
        <dbReference type="ChEBI" id="CHEBI:29105"/>
    </cofactor>
</comment>
<proteinExistence type="predicted"/>
<evidence type="ECO:0000256" key="6">
    <source>
        <dbReference type="ARBA" id="ARBA00022741"/>
    </source>
</evidence>
<dbReference type="InterPro" id="IPR003593">
    <property type="entry name" value="AAA+_ATPase"/>
</dbReference>
<dbReference type="GO" id="GO:0006508">
    <property type="term" value="P:proteolysis"/>
    <property type="evidence" value="ECO:0007669"/>
    <property type="project" value="UniProtKB-KW"/>
</dbReference>
<evidence type="ECO:0000256" key="3">
    <source>
        <dbReference type="ARBA" id="ARBA00022670"/>
    </source>
</evidence>
<keyword evidence="11 14" id="KW-1133">Transmembrane helix</keyword>
<evidence type="ECO:0000256" key="5">
    <source>
        <dbReference type="ARBA" id="ARBA00022723"/>
    </source>
</evidence>
<evidence type="ECO:0000256" key="4">
    <source>
        <dbReference type="ARBA" id="ARBA00022692"/>
    </source>
</evidence>
<dbReference type="EMBL" id="FRYL01000011">
    <property type="protein sequence ID" value="SHO80539.1"/>
    <property type="molecule type" value="Genomic_DNA"/>
</dbReference>
<feature type="domain" description="AAA+ ATPase" evidence="15">
    <location>
        <begin position="186"/>
        <end position="322"/>
    </location>
</feature>
<dbReference type="GO" id="GO:0004222">
    <property type="term" value="F:metalloendopeptidase activity"/>
    <property type="evidence" value="ECO:0007669"/>
    <property type="project" value="InterPro"/>
</dbReference>
<dbReference type="GO" id="GO:0005886">
    <property type="term" value="C:plasma membrane"/>
    <property type="evidence" value="ECO:0007669"/>
    <property type="project" value="TreeGrafter"/>
</dbReference>
<evidence type="ECO:0000256" key="12">
    <source>
        <dbReference type="ARBA" id="ARBA00023049"/>
    </source>
</evidence>
<dbReference type="Pfam" id="PF17862">
    <property type="entry name" value="AAA_lid_3"/>
    <property type="match status" value="1"/>
</dbReference>
<keyword evidence="9" id="KW-0067">ATP-binding</keyword>
<keyword evidence="8" id="KW-0862">Zinc</keyword>
<evidence type="ECO:0000313" key="16">
    <source>
        <dbReference type="EMBL" id="SHO80539.1"/>
    </source>
</evidence>
<dbReference type="SUPFAM" id="SSF140990">
    <property type="entry name" value="FtsH protease domain-like"/>
    <property type="match status" value="1"/>
</dbReference>
<name>A0A1W1EI51_9ZZZZ</name>
<dbReference type="GO" id="GO:0004176">
    <property type="term" value="F:ATP-dependent peptidase activity"/>
    <property type="evidence" value="ECO:0007669"/>
    <property type="project" value="InterPro"/>
</dbReference>
<evidence type="ECO:0000256" key="11">
    <source>
        <dbReference type="ARBA" id="ARBA00022989"/>
    </source>
</evidence>
<keyword evidence="6" id="KW-0547">Nucleotide-binding</keyword>
<dbReference type="AlphaFoldDB" id="A0A1W1EI51"/>
<keyword evidence="7 16" id="KW-0378">Hydrolase</keyword>
<keyword evidence="13 14" id="KW-0472">Membrane</keyword>
<dbReference type="Gene3D" id="1.10.8.60">
    <property type="match status" value="1"/>
</dbReference>
<dbReference type="SUPFAM" id="SSF52540">
    <property type="entry name" value="P-loop containing nucleoside triphosphate hydrolases"/>
    <property type="match status" value="1"/>
</dbReference>
<gene>
    <name evidence="16" type="ORF">MNB_SV-15-1407</name>
</gene>
<dbReference type="GO" id="GO:0051301">
    <property type="term" value="P:cell division"/>
    <property type="evidence" value="ECO:0007669"/>
    <property type="project" value="UniProtKB-KW"/>
</dbReference>
<feature type="transmembrane region" description="Helical" evidence="14">
    <location>
        <begin position="12"/>
        <end position="31"/>
    </location>
</feature>
<keyword evidence="5" id="KW-0479">Metal-binding</keyword>
<dbReference type="Pfam" id="PF00004">
    <property type="entry name" value="AAA"/>
    <property type="match status" value="1"/>
</dbReference>
<dbReference type="Gene3D" id="1.20.58.760">
    <property type="entry name" value="Peptidase M41"/>
    <property type="match status" value="1"/>
</dbReference>
<keyword evidence="16" id="KW-0131">Cell cycle</keyword>
<dbReference type="PANTHER" id="PTHR23076">
    <property type="entry name" value="METALLOPROTEASE M41 FTSH"/>
    <property type="match status" value="1"/>
</dbReference>
<keyword evidence="3" id="KW-0645">Protease</keyword>
<dbReference type="GO" id="GO:0030163">
    <property type="term" value="P:protein catabolic process"/>
    <property type="evidence" value="ECO:0007669"/>
    <property type="project" value="TreeGrafter"/>
</dbReference>
<evidence type="ECO:0000256" key="9">
    <source>
        <dbReference type="ARBA" id="ARBA00022840"/>
    </source>
</evidence>
<dbReference type="InterPro" id="IPR003959">
    <property type="entry name" value="ATPase_AAA_core"/>
</dbReference>
<evidence type="ECO:0000256" key="14">
    <source>
        <dbReference type="SAM" id="Phobius"/>
    </source>
</evidence>
<keyword evidence="12" id="KW-0482">Metalloprotease</keyword>
<dbReference type="GO" id="GO:0046872">
    <property type="term" value="F:metal ion binding"/>
    <property type="evidence" value="ECO:0007669"/>
    <property type="project" value="UniProtKB-KW"/>
</dbReference>
<dbReference type="CDD" id="cd19501">
    <property type="entry name" value="RecA-like_FtsH"/>
    <property type="match status" value="1"/>
</dbReference>